<dbReference type="Proteomes" id="UP000654370">
    <property type="component" value="Unassembled WGS sequence"/>
</dbReference>
<evidence type="ECO:0000256" key="8">
    <source>
        <dbReference type="ARBA" id="ARBA00023242"/>
    </source>
</evidence>
<dbReference type="SUPFAM" id="SSF57667">
    <property type="entry name" value="beta-beta-alpha zinc fingers"/>
    <property type="match status" value="1"/>
</dbReference>
<keyword evidence="13" id="KW-1185">Reference proteome</keyword>
<reference evidence="12" key="1">
    <citation type="submission" date="2020-12" db="EMBL/GenBank/DDBJ databases">
        <title>Metabolic potential, ecology and presence of endohyphal bacteria is reflected in genomic diversity of Mucoromycotina.</title>
        <authorList>
            <person name="Muszewska A."/>
            <person name="Okrasinska A."/>
            <person name="Steczkiewicz K."/>
            <person name="Drgas O."/>
            <person name="Orlowska M."/>
            <person name="Perlinska-Lenart U."/>
            <person name="Aleksandrzak-Piekarczyk T."/>
            <person name="Szatraj K."/>
            <person name="Zielenkiewicz U."/>
            <person name="Pilsyk S."/>
            <person name="Malc E."/>
            <person name="Mieczkowski P."/>
            <person name="Kruszewska J.S."/>
            <person name="Biernat P."/>
            <person name="Pawlowska J."/>
        </authorList>
    </citation>
    <scope>NUCLEOTIDE SEQUENCE</scope>
    <source>
        <strain evidence="12">WA0000067209</strain>
    </source>
</reference>
<keyword evidence="4 9" id="KW-0863">Zinc-finger</keyword>
<feature type="compositionally biased region" description="Low complexity" evidence="10">
    <location>
        <begin position="158"/>
        <end position="168"/>
    </location>
</feature>
<feature type="domain" description="C2H2-type" evidence="11">
    <location>
        <begin position="334"/>
        <end position="361"/>
    </location>
</feature>
<evidence type="ECO:0000256" key="6">
    <source>
        <dbReference type="ARBA" id="ARBA00023015"/>
    </source>
</evidence>
<comment type="caution">
    <text evidence="12">The sequence shown here is derived from an EMBL/GenBank/DDBJ whole genome shotgun (WGS) entry which is preliminary data.</text>
</comment>
<keyword evidence="7" id="KW-0804">Transcription</keyword>
<keyword evidence="3" id="KW-0677">Repeat</keyword>
<sequence length="463" mass="52011">MISLGNSMNYNIGYQNAFSHHQQTAYAQRRNVPPNIEHHQQLPNSYPHRLDIYTHTDVPRPSPFPLPNDSSKQVSIYSANTTPIKEIQNPYQRYNNAASQRISVASADAHSRKLSRSSDGCMYDPTPTCVNTSSEPLPHLISSQQYIGDYNRPHSDDTSSTSSGTGDSQMLGRQAMSTTEMPVVLQDSSASHIHNLYQQPIGHIPLSSQPSTPIVGRWRSMGPTSSAADTSYCDVLYEKLPYARNNSLNQMYATRAVDTDYYPRTMSDKNEKPILNATSTGWHDDDGFSRPNSPAENMTDHTPKHVYNGSKQYPGANLMSTFSTKVMSSVPKRYRCSVCSKRFTRPSSLTTHMYSHTGEVNTITPQSESHHSFLTRNVFAYLVETTQMPGCIVWPPLFGCEQFATPYQNSWARKLLRAMTIFIYGILMFSTTEITNVLDSESMLTRQTYSSLMDVFVSTCQGY</sequence>
<dbReference type="FunFam" id="3.30.160.60:FF:000761">
    <property type="entry name" value="Zinc finger protein 449"/>
    <property type="match status" value="1"/>
</dbReference>
<dbReference type="SMART" id="SM00355">
    <property type="entry name" value="ZnF_C2H2"/>
    <property type="match status" value="1"/>
</dbReference>
<evidence type="ECO:0000313" key="13">
    <source>
        <dbReference type="Proteomes" id="UP000654370"/>
    </source>
</evidence>
<organism evidence="12 13">
    <name type="scientific">Mortierella isabellina</name>
    <name type="common">Filamentous fungus</name>
    <name type="synonym">Umbelopsis isabellina</name>
    <dbReference type="NCBI Taxonomy" id="91625"/>
    <lineage>
        <taxon>Eukaryota</taxon>
        <taxon>Fungi</taxon>
        <taxon>Fungi incertae sedis</taxon>
        <taxon>Mucoromycota</taxon>
        <taxon>Mucoromycotina</taxon>
        <taxon>Umbelopsidomycetes</taxon>
        <taxon>Umbelopsidales</taxon>
        <taxon>Umbelopsidaceae</taxon>
        <taxon>Umbelopsis</taxon>
    </lineage>
</organism>
<dbReference type="Gene3D" id="3.30.160.60">
    <property type="entry name" value="Classic Zinc Finger"/>
    <property type="match status" value="1"/>
</dbReference>
<keyword evidence="8" id="KW-0539">Nucleus</keyword>
<evidence type="ECO:0000256" key="5">
    <source>
        <dbReference type="ARBA" id="ARBA00022833"/>
    </source>
</evidence>
<dbReference type="InterPro" id="IPR036236">
    <property type="entry name" value="Znf_C2H2_sf"/>
</dbReference>
<evidence type="ECO:0000256" key="2">
    <source>
        <dbReference type="ARBA" id="ARBA00022723"/>
    </source>
</evidence>
<dbReference type="Pfam" id="PF13912">
    <property type="entry name" value="zf-C2H2_6"/>
    <property type="match status" value="1"/>
</dbReference>
<dbReference type="PROSITE" id="PS00028">
    <property type="entry name" value="ZINC_FINGER_C2H2_1"/>
    <property type="match status" value="1"/>
</dbReference>
<evidence type="ECO:0000256" key="10">
    <source>
        <dbReference type="SAM" id="MobiDB-lite"/>
    </source>
</evidence>
<evidence type="ECO:0000313" key="12">
    <source>
        <dbReference type="EMBL" id="KAG2178164.1"/>
    </source>
</evidence>
<evidence type="ECO:0000256" key="4">
    <source>
        <dbReference type="ARBA" id="ARBA00022771"/>
    </source>
</evidence>
<evidence type="ECO:0000256" key="9">
    <source>
        <dbReference type="PROSITE-ProRule" id="PRU00042"/>
    </source>
</evidence>
<protein>
    <recommendedName>
        <fullName evidence="11">C2H2-type domain-containing protein</fullName>
    </recommendedName>
</protein>
<dbReference type="InterPro" id="IPR013087">
    <property type="entry name" value="Znf_C2H2_type"/>
</dbReference>
<dbReference type="AlphaFoldDB" id="A0A8H7UGA7"/>
<comment type="similarity">
    <text evidence="1">Belongs to the krueppel C2H2-type zinc-finger protein family.</text>
</comment>
<evidence type="ECO:0000256" key="1">
    <source>
        <dbReference type="ARBA" id="ARBA00006991"/>
    </source>
</evidence>
<evidence type="ECO:0000256" key="7">
    <source>
        <dbReference type="ARBA" id="ARBA00023163"/>
    </source>
</evidence>
<name>A0A8H7UGA7_MORIS</name>
<evidence type="ECO:0000259" key="11">
    <source>
        <dbReference type="PROSITE" id="PS50157"/>
    </source>
</evidence>
<keyword evidence="2" id="KW-0479">Metal-binding</keyword>
<dbReference type="OrthoDB" id="6077919at2759"/>
<feature type="region of interest" description="Disordered" evidence="10">
    <location>
        <begin position="147"/>
        <end position="170"/>
    </location>
</feature>
<gene>
    <name evidence="12" type="ORF">INT43_003417</name>
</gene>
<accession>A0A8H7UGA7</accession>
<dbReference type="GO" id="GO:0008270">
    <property type="term" value="F:zinc ion binding"/>
    <property type="evidence" value="ECO:0007669"/>
    <property type="project" value="UniProtKB-KW"/>
</dbReference>
<evidence type="ECO:0000256" key="3">
    <source>
        <dbReference type="ARBA" id="ARBA00022737"/>
    </source>
</evidence>
<dbReference type="PROSITE" id="PS50157">
    <property type="entry name" value="ZINC_FINGER_C2H2_2"/>
    <property type="match status" value="1"/>
</dbReference>
<keyword evidence="5" id="KW-0862">Zinc</keyword>
<dbReference type="EMBL" id="JAEPQZ010000008">
    <property type="protein sequence ID" value="KAG2178164.1"/>
    <property type="molecule type" value="Genomic_DNA"/>
</dbReference>
<proteinExistence type="inferred from homology"/>
<keyword evidence="6" id="KW-0805">Transcription regulation</keyword>